<dbReference type="PROSITE" id="PS00076">
    <property type="entry name" value="PYRIDINE_REDOX_1"/>
    <property type="match status" value="1"/>
</dbReference>
<dbReference type="InterPro" id="IPR046952">
    <property type="entry name" value="GSHR/TRXR-like"/>
</dbReference>
<evidence type="ECO:0000256" key="2">
    <source>
        <dbReference type="ARBA" id="ARBA00022630"/>
    </source>
</evidence>
<dbReference type="SUPFAM" id="SSF55424">
    <property type="entry name" value="FAD/NAD-linked reductases, dimerisation (C-terminal) domain"/>
    <property type="match status" value="1"/>
</dbReference>
<dbReference type="RefSeq" id="WP_086487120.1">
    <property type="nucleotide sequence ID" value="NZ_MSLT01000006.1"/>
</dbReference>
<dbReference type="InterPro" id="IPR004099">
    <property type="entry name" value="Pyr_nucl-diS_OxRdtase_dimer"/>
</dbReference>
<dbReference type="AlphaFoldDB" id="A0A251XB15"/>
<dbReference type="GO" id="GO:0006749">
    <property type="term" value="P:glutathione metabolic process"/>
    <property type="evidence" value="ECO:0007669"/>
    <property type="project" value="TreeGrafter"/>
</dbReference>
<feature type="binding site" evidence="8">
    <location>
        <position position="51"/>
    </location>
    <ligand>
        <name>FAD</name>
        <dbReference type="ChEBI" id="CHEBI:57692"/>
    </ligand>
</feature>
<keyword evidence="6 10" id="KW-0676">Redox-active center</keyword>
<dbReference type="InterPro" id="IPR016156">
    <property type="entry name" value="FAD/NAD-linked_Rdtase_dimer_sf"/>
</dbReference>
<dbReference type="InterPro" id="IPR023753">
    <property type="entry name" value="FAD/NAD-binding_dom"/>
</dbReference>
<name>A0A251XB15_9GAMM</name>
<comment type="caution">
    <text evidence="13">The sequence shown here is derived from an EMBL/GenBank/DDBJ whole genome shotgun (WGS) entry which is preliminary data.</text>
</comment>
<evidence type="ECO:0000256" key="6">
    <source>
        <dbReference type="ARBA" id="ARBA00023284"/>
    </source>
</evidence>
<evidence type="ECO:0000259" key="11">
    <source>
        <dbReference type="Pfam" id="PF02852"/>
    </source>
</evidence>
<dbReference type="InterPro" id="IPR036188">
    <property type="entry name" value="FAD/NAD-bd_sf"/>
</dbReference>
<evidence type="ECO:0000259" key="12">
    <source>
        <dbReference type="Pfam" id="PF07992"/>
    </source>
</evidence>
<evidence type="ECO:0000256" key="1">
    <source>
        <dbReference type="ARBA" id="ARBA00007532"/>
    </source>
</evidence>
<feature type="domain" description="Pyridine nucleotide-disulphide oxidoreductase dimerisation" evidence="11">
    <location>
        <begin position="338"/>
        <end position="445"/>
    </location>
</feature>
<dbReference type="PIRSF" id="PIRSF000350">
    <property type="entry name" value="Mercury_reductase_MerA"/>
    <property type="match status" value="1"/>
</dbReference>
<dbReference type="Pfam" id="PF07992">
    <property type="entry name" value="Pyr_redox_2"/>
    <property type="match status" value="1"/>
</dbReference>
<keyword evidence="5" id="KW-1015">Disulfide bond</keyword>
<feature type="binding site" evidence="8">
    <location>
        <position position="261"/>
    </location>
    <ligand>
        <name>NAD(+)</name>
        <dbReference type="ChEBI" id="CHEBI:57540"/>
    </ligand>
</feature>
<keyword evidence="14" id="KW-1185">Reference proteome</keyword>
<evidence type="ECO:0000256" key="9">
    <source>
        <dbReference type="PIRSR" id="PIRSR000350-4"/>
    </source>
</evidence>
<feature type="binding site" evidence="8">
    <location>
        <begin position="138"/>
        <end position="140"/>
    </location>
    <ligand>
        <name>FAD</name>
        <dbReference type="ChEBI" id="CHEBI:57692"/>
    </ligand>
</feature>
<dbReference type="GO" id="GO:0005829">
    <property type="term" value="C:cytosol"/>
    <property type="evidence" value="ECO:0007669"/>
    <property type="project" value="TreeGrafter"/>
</dbReference>
<dbReference type="PRINTS" id="PR00411">
    <property type="entry name" value="PNDRDTASEI"/>
</dbReference>
<evidence type="ECO:0000313" key="13">
    <source>
        <dbReference type="EMBL" id="OUD15524.1"/>
    </source>
</evidence>
<evidence type="ECO:0000256" key="4">
    <source>
        <dbReference type="ARBA" id="ARBA00023002"/>
    </source>
</evidence>
<evidence type="ECO:0000256" key="5">
    <source>
        <dbReference type="ARBA" id="ARBA00023157"/>
    </source>
</evidence>
<dbReference type="GO" id="GO:0045454">
    <property type="term" value="P:cell redox homeostasis"/>
    <property type="evidence" value="ECO:0007669"/>
    <property type="project" value="InterPro"/>
</dbReference>
<dbReference type="Pfam" id="PF02852">
    <property type="entry name" value="Pyr_redox_dim"/>
    <property type="match status" value="1"/>
</dbReference>
<keyword evidence="8" id="KW-0520">NAD</keyword>
<feature type="binding site" evidence="8">
    <location>
        <position position="302"/>
    </location>
    <ligand>
        <name>FAD</name>
        <dbReference type="ChEBI" id="CHEBI:57692"/>
    </ligand>
</feature>
<dbReference type="Gene3D" id="3.50.50.60">
    <property type="entry name" value="FAD/NAD(P)-binding domain"/>
    <property type="match status" value="2"/>
</dbReference>
<evidence type="ECO:0000313" key="14">
    <source>
        <dbReference type="Proteomes" id="UP000194798"/>
    </source>
</evidence>
<proteinExistence type="inferred from homology"/>
<evidence type="ECO:0000256" key="10">
    <source>
        <dbReference type="RuleBase" id="RU003691"/>
    </source>
</evidence>
<keyword evidence="8" id="KW-0547">Nucleotide-binding</keyword>
<evidence type="ECO:0000256" key="3">
    <source>
        <dbReference type="ARBA" id="ARBA00022827"/>
    </source>
</evidence>
<dbReference type="PANTHER" id="PTHR42737">
    <property type="entry name" value="GLUTATHIONE REDUCTASE"/>
    <property type="match status" value="1"/>
</dbReference>
<dbReference type="Proteomes" id="UP000194798">
    <property type="component" value="Unassembled WGS sequence"/>
</dbReference>
<evidence type="ECO:0000256" key="7">
    <source>
        <dbReference type="PIRSR" id="PIRSR000350-2"/>
    </source>
</evidence>
<dbReference type="SUPFAM" id="SSF51905">
    <property type="entry name" value="FAD/NAD(P)-binding domain"/>
    <property type="match status" value="1"/>
</dbReference>
<accession>A0A251XB15</accession>
<gene>
    <name evidence="13" type="ORF">TPSD3_03110</name>
</gene>
<organism evidence="13 14">
    <name type="scientific">Thioflexithrix psekupsensis</name>
    <dbReference type="NCBI Taxonomy" id="1570016"/>
    <lineage>
        <taxon>Bacteria</taxon>
        <taxon>Pseudomonadati</taxon>
        <taxon>Pseudomonadota</taxon>
        <taxon>Gammaproteobacteria</taxon>
        <taxon>Thiotrichales</taxon>
        <taxon>Thioflexithrix</taxon>
    </lineage>
</organism>
<dbReference type="InterPro" id="IPR001100">
    <property type="entry name" value="Pyr_nuc-diS_OxRdtase"/>
</dbReference>
<feature type="disulfide bond" description="Redox-active" evidence="9">
    <location>
        <begin position="42"/>
        <end position="47"/>
    </location>
</feature>
<dbReference type="GO" id="GO:0034599">
    <property type="term" value="P:cellular response to oxidative stress"/>
    <property type="evidence" value="ECO:0007669"/>
    <property type="project" value="TreeGrafter"/>
</dbReference>
<reference evidence="13 14" key="1">
    <citation type="submission" date="2016-12" db="EMBL/GenBank/DDBJ databases">
        <title>Thioflexothrix psekupsii D3 genome sequencing and assembly.</title>
        <authorList>
            <person name="Fomenkov A."/>
            <person name="Vincze T."/>
            <person name="Grabovich M."/>
            <person name="Anton B.P."/>
            <person name="Dubinina G."/>
            <person name="Orlova M."/>
            <person name="Belousova E."/>
            <person name="Roberts R.J."/>
        </authorList>
    </citation>
    <scope>NUCLEOTIDE SEQUENCE [LARGE SCALE GENOMIC DNA]</scope>
    <source>
        <strain evidence="13">D3</strain>
    </source>
</reference>
<keyword evidence="4 10" id="KW-0560">Oxidoreductase</keyword>
<dbReference type="PANTHER" id="PTHR42737:SF2">
    <property type="entry name" value="GLUTATHIONE REDUCTASE"/>
    <property type="match status" value="1"/>
</dbReference>
<dbReference type="NCBIfam" id="NF004776">
    <property type="entry name" value="PRK06116.1"/>
    <property type="match status" value="1"/>
</dbReference>
<feature type="binding site" evidence="8">
    <location>
        <begin position="173"/>
        <end position="180"/>
    </location>
    <ligand>
        <name>NAD(+)</name>
        <dbReference type="ChEBI" id="CHEBI:57540"/>
    </ligand>
</feature>
<comment type="cofactor">
    <cofactor evidence="8">
        <name>FAD</name>
        <dbReference type="ChEBI" id="CHEBI:57692"/>
    </cofactor>
    <text evidence="8">Binds 1 FAD per subunit.</text>
</comment>
<feature type="active site" description="Proton acceptor" evidence="7">
    <location>
        <position position="436"/>
    </location>
</feature>
<dbReference type="EMBL" id="MSLT01000006">
    <property type="protein sequence ID" value="OUD15524.1"/>
    <property type="molecule type" value="Genomic_DNA"/>
</dbReference>
<dbReference type="GO" id="GO:0004362">
    <property type="term" value="F:glutathione-disulfide reductase (NADPH) activity"/>
    <property type="evidence" value="ECO:0007669"/>
    <property type="project" value="TreeGrafter"/>
</dbReference>
<dbReference type="OrthoDB" id="9800167at2"/>
<sequence length="459" mass="49256">MNTKFDVIILGGGSGGLAVAERAVSYGQSVAVIDGSALGGTCVNRGCVPKKVMWYAANLAHAAHDASEYGIKTHISGMDWSRLVAGRQQYVTDINHYWANYVKELGITHIQGYATLKSHTEVAVGDQIYHAKHIVLATGSRPIVPPVPGAELGITSDGFFELNHCPKKVAMIGAGYIGIELTGILQAFGAQVTVIGLEARPLELFDEGLSTVLAETLTQQGVELRLGFMVTALSQQDSGIRVSSKDGQHLDGFDAVIWAVGRRPNTDNLGLAEIGITPLRSGVIETDLYQNTVVPNIYAVGDIAGRSPLTPVAVAAGRRLADRLFGGQANAKIDYDLIPTVVFAHPPIGCIGLNETQAKALDTVVTVYETAFTPMRYALNKKGNRTWMKLICAGETEKVVGLHVMGEGADEMLQGFAVAIKMGATKADFDRTIPIHPSSAEEFVTLKRPDRVYYPKINR</sequence>
<evidence type="ECO:0000256" key="8">
    <source>
        <dbReference type="PIRSR" id="PIRSR000350-3"/>
    </source>
</evidence>
<dbReference type="PRINTS" id="PR00368">
    <property type="entry name" value="FADPNR"/>
</dbReference>
<comment type="similarity">
    <text evidence="1 10">Belongs to the class-I pyridine nucleotide-disulfide oxidoreductase family.</text>
</comment>
<protein>
    <submittedName>
        <fullName evidence="13">Glutathione-disulfide reductase</fullName>
    </submittedName>
</protein>
<keyword evidence="2 10" id="KW-0285">Flavoprotein</keyword>
<dbReference type="InterPro" id="IPR012999">
    <property type="entry name" value="Pyr_OxRdtase_I_AS"/>
</dbReference>
<feature type="domain" description="FAD/NAD(P)-binding" evidence="12">
    <location>
        <begin position="5"/>
        <end position="317"/>
    </location>
</feature>
<keyword evidence="3 8" id="KW-0274">FAD</keyword>
<dbReference type="Gene3D" id="3.30.390.30">
    <property type="match status" value="1"/>
</dbReference>
<dbReference type="GO" id="GO:0050660">
    <property type="term" value="F:flavin adenine dinucleotide binding"/>
    <property type="evidence" value="ECO:0007669"/>
    <property type="project" value="InterPro"/>
</dbReference>